<evidence type="ECO:0000256" key="1">
    <source>
        <dbReference type="SAM" id="Phobius"/>
    </source>
</evidence>
<dbReference type="Proteomes" id="UP000275267">
    <property type="component" value="Unassembled WGS sequence"/>
</dbReference>
<organism evidence="2 3">
    <name type="scientific">Panicum miliaceum</name>
    <name type="common">Proso millet</name>
    <name type="synonym">Broomcorn millet</name>
    <dbReference type="NCBI Taxonomy" id="4540"/>
    <lineage>
        <taxon>Eukaryota</taxon>
        <taxon>Viridiplantae</taxon>
        <taxon>Streptophyta</taxon>
        <taxon>Embryophyta</taxon>
        <taxon>Tracheophyta</taxon>
        <taxon>Spermatophyta</taxon>
        <taxon>Magnoliopsida</taxon>
        <taxon>Liliopsida</taxon>
        <taxon>Poales</taxon>
        <taxon>Poaceae</taxon>
        <taxon>PACMAD clade</taxon>
        <taxon>Panicoideae</taxon>
        <taxon>Panicodae</taxon>
        <taxon>Paniceae</taxon>
        <taxon>Panicinae</taxon>
        <taxon>Panicum</taxon>
        <taxon>Panicum sect. Panicum</taxon>
    </lineage>
</organism>
<dbReference type="InterPro" id="IPR001757">
    <property type="entry name" value="P_typ_ATPase"/>
</dbReference>
<dbReference type="PRINTS" id="PR00120">
    <property type="entry name" value="HATPASE"/>
</dbReference>
<name>A0A3L6RML3_PANMI</name>
<accession>A0A3L6RML3</accession>
<keyword evidence="1" id="KW-1133">Transmembrane helix</keyword>
<dbReference type="InterPro" id="IPR023214">
    <property type="entry name" value="HAD_sf"/>
</dbReference>
<dbReference type="EMBL" id="PQIB02000007">
    <property type="protein sequence ID" value="RLN07061.1"/>
    <property type="molecule type" value="Genomic_DNA"/>
</dbReference>
<proteinExistence type="predicted"/>
<dbReference type="AlphaFoldDB" id="A0A3L6RML3"/>
<dbReference type="PANTHER" id="PTHR42861">
    <property type="entry name" value="CALCIUM-TRANSPORTING ATPASE"/>
    <property type="match status" value="1"/>
</dbReference>
<keyword evidence="1" id="KW-0472">Membrane</keyword>
<comment type="caution">
    <text evidence="2">The sequence shown here is derived from an EMBL/GenBank/DDBJ whole genome shotgun (WGS) entry which is preliminary data.</text>
</comment>
<protein>
    <submittedName>
        <fullName evidence="2">Plasma membrane ATPase-like</fullName>
    </submittedName>
</protein>
<evidence type="ECO:0000313" key="3">
    <source>
        <dbReference type="Proteomes" id="UP000275267"/>
    </source>
</evidence>
<dbReference type="GO" id="GO:0016020">
    <property type="term" value="C:membrane"/>
    <property type="evidence" value="ECO:0007669"/>
    <property type="project" value="InterPro"/>
</dbReference>
<keyword evidence="3" id="KW-1185">Reference proteome</keyword>
<dbReference type="SUPFAM" id="SSF56784">
    <property type="entry name" value="HAD-like"/>
    <property type="match status" value="1"/>
</dbReference>
<feature type="transmembrane region" description="Helical" evidence="1">
    <location>
        <begin position="70"/>
        <end position="91"/>
    </location>
</feature>
<dbReference type="GO" id="GO:0016887">
    <property type="term" value="F:ATP hydrolysis activity"/>
    <property type="evidence" value="ECO:0007669"/>
    <property type="project" value="InterPro"/>
</dbReference>
<dbReference type="STRING" id="4540.A0A3L6RML3"/>
<sequence length="147" mass="16393">MAEQRQDPARHVHWASSQLDLCSWHLGDLEHKYKIVKKLQERKHICGMTGDGVNDTPALKKVAVADATDAIYAVSITIHIVLAFKLIALIWKFDFSPFMILVIAILDDVTIMTISKDKVKSSPHLDSWKLNEIFITAASRTGPASPS</sequence>
<reference evidence="3" key="1">
    <citation type="journal article" date="2019" name="Nat. Commun.">
        <title>The genome of broomcorn millet.</title>
        <authorList>
            <person name="Zou C."/>
            <person name="Miki D."/>
            <person name="Li D."/>
            <person name="Tang Q."/>
            <person name="Xiao L."/>
            <person name="Rajput S."/>
            <person name="Deng P."/>
            <person name="Jia W."/>
            <person name="Huang R."/>
            <person name="Zhang M."/>
            <person name="Sun Y."/>
            <person name="Hu J."/>
            <person name="Fu X."/>
            <person name="Schnable P.S."/>
            <person name="Li F."/>
            <person name="Zhang H."/>
            <person name="Feng B."/>
            <person name="Zhu X."/>
            <person name="Liu R."/>
            <person name="Schnable J.C."/>
            <person name="Zhu J.-K."/>
            <person name="Zhang H."/>
        </authorList>
    </citation>
    <scope>NUCLEOTIDE SEQUENCE [LARGE SCALE GENOMIC DNA]</scope>
</reference>
<dbReference type="GO" id="GO:0005524">
    <property type="term" value="F:ATP binding"/>
    <property type="evidence" value="ECO:0007669"/>
    <property type="project" value="InterPro"/>
</dbReference>
<dbReference type="Gene3D" id="3.40.50.1000">
    <property type="entry name" value="HAD superfamily/HAD-like"/>
    <property type="match status" value="1"/>
</dbReference>
<dbReference type="Gene3D" id="1.20.1110.10">
    <property type="entry name" value="Calcium-transporting ATPase, transmembrane domain"/>
    <property type="match status" value="1"/>
</dbReference>
<dbReference type="InterPro" id="IPR036412">
    <property type="entry name" value="HAD-like_sf"/>
</dbReference>
<gene>
    <name evidence="2" type="ORF">C2845_PM11G29850</name>
</gene>
<evidence type="ECO:0000313" key="2">
    <source>
        <dbReference type="EMBL" id="RLN07061.1"/>
    </source>
</evidence>
<dbReference type="OrthoDB" id="116380at2759"/>
<keyword evidence="1" id="KW-0812">Transmembrane</keyword>